<reference evidence="2 3" key="1">
    <citation type="journal article" date="2015" name="Nature">
        <title>rRNA introns, odd ribosomes, and small enigmatic genomes across a large radiation of phyla.</title>
        <authorList>
            <person name="Brown C.T."/>
            <person name="Hug L.A."/>
            <person name="Thomas B.C."/>
            <person name="Sharon I."/>
            <person name="Castelle C.J."/>
            <person name="Singh A."/>
            <person name="Wilkins M.J."/>
            <person name="Williams K.H."/>
            <person name="Banfield J.F."/>
        </authorList>
    </citation>
    <scope>NUCLEOTIDE SEQUENCE [LARGE SCALE GENOMIC DNA]</scope>
</reference>
<name>A0A0G1HMG7_9BACT</name>
<dbReference type="Pfam" id="PF18894">
    <property type="entry name" value="PhageMetallopep"/>
    <property type="match status" value="1"/>
</dbReference>
<evidence type="ECO:0000313" key="3">
    <source>
        <dbReference type="Proteomes" id="UP000034063"/>
    </source>
</evidence>
<dbReference type="AlphaFoldDB" id="A0A0G1HMG7"/>
<gene>
    <name evidence="2" type="ORF">UW37_C0003G0015</name>
</gene>
<dbReference type="EMBL" id="LCIB01000003">
    <property type="protein sequence ID" value="KKT47793.1"/>
    <property type="molecule type" value="Genomic_DNA"/>
</dbReference>
<comment type="caution">
    <text evidence="2">The sequence shown here is derived from an EMBL/GenBank/DDBJ whole genome shotgun (WGS) entry which is preliminary data.</text>
</comment>
<sequence>MIVEKAPDIDKIVKSVLNRKLFPYIDASRIVCMRSIKATSRARARIWSFPHIWQLALGKPAHYIIEVLSQHFDHLSLDDKTRVIIHELMHIPKNFSGALVPHRGIHKKIDTRTVEKLFREYKDK</sequence>
<evidence type="ECO:0000313" key="2">
    <source>
        <dbReference type="EMBL" id="KKT47793.1"/>
    </source>
</evidence>
<proteinExistence type="predicted"/>
<dbReference type="Proteomes" id="UP000034063">
    <property type="component" value="Unassembled WGS sequence"/>
</dbReference>
<protein>
    <submittedName>
        <fullName evidence="2">Metallopeptidase-like protein</fullName>
    </submittedName>
</protein>
<organism evidence="2 3">
    <name type="scientific">Candidatus Gottesmanbacteria bacterium GW2011_GWA2_44_17</name>
    <dbReference type="NCBI Taxonomy" id="1618444"/>
    <lineage>
        <taxon>Bacteria</taxon>
        <taxon>Candidatus Gottesmaniibacteriota</taxon>
    </lineage>
</organism>
<accession>A0A0G1HMG7</accession>
<feature type="domain" description="Putative phage metallopeptidase" evidence="1">
    <location>
        <begin position="3"/>
        <end position="105"/>
    </location>
</feature>
<dbReference type="InterPro" id="IPR043998">
    <property type="entry name" value="Put_Metallopep"/>
</dbReference>
<evidence type="ECO:0000259" key="1">
    <source>
        <dbReference type="Pfam" id="PF18894"/>
    </source>
</evidence>